<feature type="domain" description="AB hydrolase-1" evidence="1">
    <location>
        <begin position="22"/>
        <end position="252"/>
    </location>
</feature>
<evidence type="ECO:0000313" key="2">
    <source>
        <dbReference type="EMBL" id="GAA4167968.1"/>
    </source>
</evidence>
<dbReference type="PANTHER" id="PTHR43798:SF33">
    <property type="entry name" value="HYDROLASE, PUTATIVE (AFU_ORTHOLOGUE AFUA_2G14860)-RELATED"/>
    <property type="match status" value="1"/>
</dbReference>
<dbReference type="SUPFAM" id="SSF53474">
    <property type="entry name" value="alpha/beta-Hydrolases"/>
    <property type="match status" value="1"/>
</dbReference>
<dbReference type="InterPro" id="IPR000073">
    <property type="entry name" value="AB_hydrolase_1"/>
</dbReference>
<dbReference type="InterPro" id="IPR050266">
    <property type="entry name" value="AB_hydrolase_sf"/>
</dbReference>
<gene>
    <name evidence="2" type="ORF">GCM10022287_02360</name>
</gene>
<evidence type="ECO:0000259" key="1">
    <source>
        <dbReference type="Pfam" id="PF12697"/>
    </source>
</evidence>
<reference evidence="3" key="1">
    <citation type="journal article" date="2019" name="Int. J. Syst. Evol. Microbiol.">
        <title>The Global Catalogue of Microorganisms (GCM) 10K type strain sequencing project: providing services to taxonomists for standard genome sequencing and annotation.</title>
        <authorList>
            <consortium name="The Broad Institute Genomics Platform"/>
            <consortium name="The Broad Institute Genome Sequencing Center for Infectious Disease"/>
            <person name="Wu L."/>
            <person name="Ma J."/>
        </authorList>
    </citation>
    <scope>NUCLEOTIDE SEQUENCE [LARGE SCALE GENOMIC DNA]</scope>
    <source>
        <strain evidence="3">JCM 17591</strain>
    </source>
</reference>
<dbReference type="Gene3D" id="3.40.50.1820">
    <property type="entry name" value="alpha/beta hydrolase"/>
    <property type="match status" value="1"/>
</dbReference>
<protein>
    <submittedName>
        <fullName evidence="2">Alpha/beta fold hydrolase</fullName>
    </submittedName>
</protein>
<dbReference type="InterPro" id="IPR029058">
    <property type="entry name" value="AB_hydrolase_fold"/>
</dbReference>
<dbReference type="GO" id="GO:0016787">
    <property type="term" value="F:hydrolase activity"/>
    <property type="evidence" value="ECO:0007669"/>
    <property type="project" value="UniProtKB-KW"/>
</dbReference>
<organism evidence="2 3">
    <name type="scientific">Gryllotalpicola koreensis</name>
    <dbReference type="NCBI Taxonomy" id="993086"/>
    <lineage>
        <taxon>Bacteria</taxon>
        <taxon>Bacillati</taxon>
        <taxon>Actinomycetota</taxon>
        <taxon>Actinomycetes</taxon>
        <taxon>Micrococcales</taxon>
        <taxon>Microbacteriaceae</taxon>
        <taxon>Gryllotalpicola</taxon>
    </lineage>
</organism>
<keyword evidence="2" id="KW-0378">Hydrolase</keyword>
<dbReference type="RefSeq" id="WP_344751439.1">
    <property type="nucleotide sequence ID" value="NZ_BAABBW010000001.1"/>
</dbReference>
<dbReference type="PRINTS" id="PR00111">
    <property type="entry name" value="ABHYDROLASE"/>
</dbReference>
<name>A0ABP7ZR54_9MICO</name>
<dbReference type="EMBL" id="BAABBW010000001">
    <property type="protein sequence ID" value="GAA4167968.1"/>
    <property type="molecule type" value="Genomic_DNA"/>
</dbReference>
<sequence>MPIISTSVGDVAYDSQGSGSTIVFLPSGAHDRHDYDDLRALLPDHVRSIAVDWPGHGGSPAWSEPASELRLTQLVEEIVAQLAPEGAVLAGNSIGGNVAARLAIQRPDLVTALVLIDAGGFEKPTLFARVFCSLMSRPWFLRSIYPTFSWHYTRSRTEADKRARANAIAMTRSPAGLAAASQMWGSFNLPSHDLRGDAKQISAPTLVVWGRQDPVLPVSAAQTVHNLIKGSTLLLVDSGHIPHTTEPATVAAGLLPLLDVSVATSAPTGLTKSASLDQKDGQR</sequence>
<proteinExistence type="predicted"/>
<accession>A0ABP7ZR54</accession>
<dbReference type="PANTHER" id="PTHR43798">
    <property type="entry name" value="MONOACYLGLYCEROL LIPASE"/>
    <property type="match status" value="1"/>
</dbReference>
<dbReference type="Proteomes" id="UP001501079">
    <property type="component" value="Unassembled WGS sequence"/>
</dbReference>
<comment type="caution">
    <text evidence="2">The sequence shown here is derived from an EMBL/GenBank/DDBJ whole genome shotgun (WGS) entry which is preliminary data.</text>
</comment>
<dbReference type="Pfam" id="PF12697">
    <property type="entry name" value="Abhydrolase_6"/>
    <property type="match status" value="1"/>
</dbReference>
<evidence type="ECO:0000313" key="3">
    <source>
        <dbReference type="Proteomes" id="UP001501079"/>
    </source>
</evidence>
<keyword evidence="3" id="KW-1185">Reference proteome</keyword>